<reference evidence="4" key="2">
    <citation type="submission" date="2023-06" db="EMBL/GenBank/DDBJ databases">
        <authorList>
            <consortium name="Lawrence Berkeley National Laboratory"/>
            <person name="Haridas S."/>
            <person name="Hensen N."/>
            <person name="Bonometti L."/>
            <person name="Westerberg I."/>
            <person name="Brannstrom I.O."/>
            <person name="Guillou S."/>
            <person name="Cros-Aarteil S."/>
            <person name="Calhoun S."/>
            <person name="Kuo A."/>
            <person name="Mondo S."/>
            <person name="Pangilinan J."/>
            <person name="Riley R."/>
            <person name="LaButti K."/>
            <person name="Andreopoulos B."/>
            <person name="Lipzen A."/>
            <person name="Chen C."/>
            <person name="Yanf M."/>
            <person name="Daum C."/>
            <person name="Ng V."/>
            <person name="Clum A."/>
            <person name="Steindorff A."/>
            <person name="Ohm R."/>
            <person name="Martin F."/>
            <person name="Silar P."/>
            <person name="Natvig D."/>
            <person name="Lalanne C."/>
            <person name="Gautier V."/>
            <person name="Ament-velasquez S.L."/>
            <person name="Kruys A."/>
            <person name="Hutchinson M.I."/>
            <person name="Powell A.J."/>
            <person name="Barry K."/>
            <person name="Miller A.N."/>
            <person name="Grigoriev I.V."/>
            <person name="Debuchy R."/>
            <person name="Gladieux P."/>
            <person name="Thoren M.H."/>
            <person name="Johannesson H."/>
        </authorList>
    </citation>
    <scope>NUCLEOTIDE SEQUENCE</scope>
    <source>
        <strain evidence="4">CBS 232.78</strain>
    </source>
</reference>
<evidence type="ECO:0000313" key="4">
    <source>
        <dbReference type="EMBL" id="KAK3372275.1"/>
    </source>
</evidence>
<dbReference type="InterPro" id="IPR029058">
    <property type="entry name" value="AB_hydrolase_fold"/>
</dbReference>
<dbReference type="PRINTS" id="PR00793">
    <property type="entry name" value="PROAMNOPTASE"/>
</dbReference>
<dbReference type="SUPFAM" id="SSF53474">
    <property type="entry name" value="alpha/beta-Hydrolases"/>
    <property type="match status" value="1"/>
</dbReference>
<dbReference type="GO" id="GO:0006508">
    <property type="term" value="P:proteolysis"/>
    <property type="evidence" value="ECO:0007669"/>
    <property type="project" value="InterPro"/>
</dbReference>
<comment type="caution">
    <text evidence="4">The sequence shown here is derived from an EMBL/GenBank/DDBJ whole genome shotgun (WGS) entry which is preliminary data.</text>
</comment>
<dbReference type="Proteomes" id="UP001285441">
    <property type="component" value="Unassembled WGS sequence"/>
</dbReference>
<dbReference type="Gene3D" id="3.40.50.1820">
    <property type="entry name" value="alpha/beta hydrolase"/>
    <property type="match status" value="1"/>
</dbReference>
<dbReference type="PANTHER" id="PTHR43194">
    <property type="entry name" value="HYDROLASE ALPHA/BETA FOLD FAMILY"/>
    <property type="match status" value="1"/>
</dbReference>
<dbReference type="NCBIfam" id="TIGR01250">
    <property type="entry name" value="pro_imino_pep_2"/>
    <property type="match status" value="1"/>
</dbReference>
<keyword evidence="5" id="KW-1185">Reference proteome</keyword>
<dbReference type="InterPro" id="IPR005945">
    <property type="entry name" value="Pro_imino_pep"/>
</dbReference>
<dbReference type="InterPro" id="IPR000073">
    <property type="entry name" value="AB_hydrolase_1"/>
</dbReference>
<keyword evidence="2 4" id="KW-0378">Hydrolase</keyword>
<dbReference type="InterPro" id="IPR002410">
    <property type="entry name" value="Peptidase_S33"/>
</dbReference>
<dbReference type="AlphaFoldDB" id="A0AAE0KA71"/>
<gene>
    <name evidence="4" type="ORF">B0H63DRAFT_401458</name>
</gene>
<evidence type="ECO:0000259" key="3">
    <source>
        <dbReference type="Pfam" id="PF00561"/>
    </source>
</evidence>
<proteinExistence type="inferred from homology"/>
<feature type="domain" description="AB hydrolase-1" evidence="3">
    <location>
        <begin position="53"/>
        <end position="194"/>
    </location>
</feature>
<dbReference type="InterPro" id="IPR050228">
    <property type="entry name" value="Carboxylesterase_BioH"/>
</dbReference>
<accession>A0AAE0KA71</accession>
<evidence type="ECO:0000256" key="1">
    <source>
        <dbReference type="ARBA" id="ARBA00010088"/>
    </source>
</evidence>
<organism evidence="4 5">
    <name type="scientific">Podospora didyma</name>
    <dbReference type="NCBI Taxonomy" id="330526"/>
    <lineage>
        <taxon>Eukaryota</taxon>
        <taxon>Fungi</taxon>
        <taxon>Dikarya</taxon>
        <taxon>Ascomycota</taxon>
        <taxon>Pezizomycotina</taxon>
        <taxon>Sordariomycetes</taxon>
        <taxon>Sordariomycetidae</taxon>
        <taxon>Sordariales</taxon>
        <taxon>Podosporaceae</taxon>
        <taxon>Podospora</taxon>
    </lineage>
</organism>
<evidence type="ECO:0000313" key="5">
    <source>
        <dbReference type="Proteomes" id="UP001285441"/>
    </source>
</evidence>
<name>A0AAE0KA71_9PEZI</name>
<dbReference type="Pfam" id="PF00561">
    <property type="entry name" value="Abhydrolase_1"/>
    <property type="match status" value="1"/>
</dbReference>
<sequence>MSICEYCTGPPGQERRYPAPSRSGTVLFRVPSTGEVSETYYELWGRLDAKCAPLICLSGGPGIIHSYMLPMALINVDFGVPVLMYDQIGCGKSTRFRNRKGDTNFWTPGLFMAELDNLTRALGIDTLGGYDLLGHSWGGMLAAQYALTQPQGLRKLVLCDAPSDMGAWVQVAEDLRTQLPEEISSVLDACESSGRTESPEYHGAMMEFYRRHLCRVEPFPPELMAAFAAIAEDNTVYSTMNGPSDFNVTGSLRTWSIVADLHKITEATVPGGILLINGHFDEAQDACILPYFTLPPARVKWVQFALSSHMPQLEETEKFVRVVGAFLTTHN</sequence>
<evidence type="ECO:0000256" key="2">
    <source>
        <dbReference type="ARBA" id="ARBA00022801"/>
    </source>
</evidence>
<dbReference type="PANTHER" id="PTHR43194:SF2">
    <property type="entry name" value="PEROXISOMAL MEMBRANE PROTEIN LPX1"/>
    <property type="match status" value="1"/>
</dbReference>
<protein>
    <submittedName>
        <fullName evidence="4">Alpha/Beta hydrolase protein</fullName>
    </submittedName>
</protein>
<dbReference type="EMBL" id="JAULSW010000008">
    <property type="protein sequence ID" value="KAK3372275.1"/>
    <property type="molecule type" value="Genomic_DNA"/>
</dbReference>
<reference evidence="4" key="1">
    <citation type="journal article" date="2023" name="Mol. Phylogenet. Evol.">
        <title>Genome-scale phylogeny and comparative genomics of the fungal order Sordariales.</title>
        <authorList>
            <person name="Hensen N."/>
            <person name="Bonometti L."/>
            <person name="Westerberg I."/>
            <person name="Brannstrom I.O."/>
            <person name="Guillou S."/>
            <person name="Cros-Aarteil S."/>
            <person name="Calhoun S."/>
            <person name="Haridas S."/>
            <person name="Kuo A."/>
            <person name="Mondo S."/>
            <person name="Pangilinan J."/>
            <person name="Riley R."/>
            <person name="LaButti K."/>
            <person name="Andreopoulos B."/>
            <person name="Lipzen A."/>
            <person name="Chen C."/>
            <person name="Yan M."/>
            <person name="Daum C."/>
            <person name="Ng V."/>
            <person name="Clum A."/>
            <person name="Steindorff A."/>
            <person name="Ohm R.A."/>
            <person name="Martin F."/>
            <person name="Silar P."/>
            <person name="Natvig D.O."/>
            <person name="Lalanne C."/>
            <person name="Gautier V."/>
            <person name="Ament-Velasquez S.L."/>
            <person name="Kruys A."/>
            <person name="Hutchinson M.I."/>
            <person name="Powell A.J."/>
            <person name="Barry K."/>
            <person name="Miller A.N."/>
            <person name="Grigoriev I.V."/>
            <person name="Debuchy R."/>
            <person name="Gladieux P."/>
            <person name="Hiltunen Thoren M."/>
            <person name="Johannesson H."/>
        </authorList>
    </citation>
    <scope>NUCLEOTIDE SEQUENCE</scope>
    <source>
        <strain evidence="4">CBS 232.78</strain>
    </source>
</reference>
<dbReference type="PIRSF" id="PIRSF005539">
    <property type="entry name" value="Pept_S33_TRI_F1"/>
    <property type="match status" value="1"/>
</dbReference>
<comment type="similarity">
    <text evidence="1">Belongs to the peptidase S33 family.</text>
</comment>
<dbReference type="PRINTS" id="PR00111">
    <property type="entry name" value="ABHYDROLASE"/>
</dbReference>
<dbReference type="GO" id="GO:0008233">
    <property type="term" value="F:peptidase activity"/>
    <property type="evidence" value="ECO:0007669"/>
    <property type="project" value="InterPro"/>
</dbReference>